<keyword evidence="4" id="KW-1185">Reference proteome</keyword>
<gene>
    <name evidence="3" type="ORF">MERR_LOCUS11212</name>
</gene>
<dbReference type="AlphaFoldDB" id="A0A6D2IG47"/>
<organism evidence="3 4">
    <name type="scientific">Microthlaspi erraticum</name>
    <dbReference type="NCBI Taxonomy" id="1685480"/>
    <lineage>
        <taxon>Eukaryota</taxon>
        <taxon>Viridiplantae</taxon>
        <taxon>Streptophyta</taxon>
        <taxon>Embryophyta</taxon>
        <taxon>Tracheophyta</taxon>
        <taxon>Spermatophyta</taxon>
        <taxon>Magnoliopsida</taxon>
        <taxon>eudicotyledons</taxon>
        <taxon>Gunneridae</taxon>
        <taxon>Pentapetalae</taxon>
        <taxon>rosids</taxon>
        <taxon>malvids</taxon>
        <taxon>Brassicales</taxon>
        <taxon>Brassicaceae</taxon>
        <taxon>Coluteocarpeae</taxon>
        <taxon>Microthlaspi</taxon>
    </lineage>
</organism>
<feature type="region of interest" description="Disordered" evidence="1">
    <location>
        <begin position="1"/>
        <end position="29"/>
    </location>
</feature>
<dbReference type="EMBL" id="CACVBM020000854">
    <property type="protein sequence ID" value="CAA7023977.1"/>
    <property type="molecule type" value="Genomic_DNA"/>
</dbReference>
<accession>A0A6D2IG47</accession>
<dbReference type="InterPro" id="IPR058352">
    <property type="entry name" value="DUF8039"/>
</dbReference>
<evidence type="ECO:0000313" key="3">
    <source>
        <dbReference type="EMBL" id="CAA7023977.1"/>
    </source>
</evidence>
<evidence type="ECO:0000256" key="1">
    <source>
        <dbReference type="SAM" id="MobiDB-lite"/>
    </source>
</evidence>
<comment type="caution">
    <text evidence="3">The sequence shown here is derived from an EMBL/GenBank/DDBJ whole genome shotgun (WGS) entry which is preliminary data.</text>
</comment>
<reference evidence="3" key="1">
    <citation type="submission" date="2020-01" db="EMBL/GenBank/DDBJ databases">
        <authorList>
            <person name="Mishra B."/>
        </authorList>
    </citation>
    <scope>NUCLEOTIDE SEQUENCE [LARGE SCALE GENOMIC DNA]</scope>
</reference>
<dbReference type="OrthoDB" id="1936670at2759"/>
<name>A0A6D2IG47_9BRAS</name>
<feature type="domain" description="DUF8039" evidence="2">
    <location>
        <begin position="28"/>
        <end position="111"/>
    </location>
</feature>
<evidence type="ECO:0000313" key="4">
    <source>
        <dbReference type="Proteomes" id="UP000467841"/>
    </source>
</evidence>
<protein>
    <recommendedName>
        <fullName evidence="2">DUF8039 domain-containing protein</fullName>
    </recommendedName>
</protein>
<evidence type="ECO:0000259" key="2">
    <source>
        <dbReference type="Pfam" id="PF26133"/>
    </source>
</evidence>
<proteinExistence type="predicted"/>
<dbReference type="Proteomes" id="UP000467841">
    <property type="component" value="Unassembled WGS sequence"/>
</dbReference>
<sequence length="113" mass="12719">MQLVQSQRPEFQKQLVRKSPETNPGAEVIKENQKCKLMDIGGRKLVVAEGRVHSINPDQMVHFVRLGSDAARVWVDIVNVDDAAVWKPSDEIETLKDAHGSSIAWPMDKLVIF</sequence>
<dbReference type="Pfam" id="PF26133">
    <property type="entry name" value="DUF8039"/>
    <property type="match status" value="1"/>
</dbReference>